<evidence type="ECO:0008006" key="3">
    <source>
        <dbReference type="Google" id="ProtNLM"/>
    </source>
</evidence>
<sequence>MPQTEGRCARMPPYASGSVAGGVGIMSMDYLGGFHYQGTALKFFPTAEGYVQATALKVGFAYSYVYNYTDHLGNIRLSYAQDPENPNVLKILEQSHYYPFGLKHSSGNMTAYGLPQDSPTDVLPENNRGYT</sequence>
<dbReference type="Proteomes" id="UP000555003">
    <property type="component" value="Unassembled WGS sequence"/>
</dbReference>
<organism evidence="1 2">
    <name type="scientific">Flavobacterium gossypii</name>
    <dbReference type="NCBI Taxonomy" id="1646119"/>
    <lineage>
        <taxon>Bacteria</taxon>
        <taxon>Pseudomonadati</taxon>
        <taxon>Bacteroidota</taxon>
        <taxon>Flavobacteriia</taxon>
        <taxon>Flavobacteriales</taxon>
        <taxon>Flavobacteriaceae</taxon>
        <taxon>Flavobacterium</taxon>
    </lineage>
</organism>
<name>A0ABR6DN94_9FLAO</name>
<dbReference type="Gene3D" id="2.180.10.10">
    <property type="entry name" value="RHS repeat-associated core"/>
    <property type="match status" value="1"/>
</dbReference>
<evidence type="ECO:0000313" key="2">
    <source>
        <dbReference type="Proteomes" id="UP000555003"/>
    </source>
</evidence>
<accession>A0ABR6DN94</accession>
<gene>
    <name evidence="1" type="ORF">GGR22_001292</name>
</gene>
<evidence type="ECO:0000313" key="1">
    <source>
        <dbReference type="EMBL" id="MBA9073166.1"/>
    </source>
</evidence>
<protein>
    <recommendedName>
        <fullName evidence="3">Type IX secretion system membrane protein PorP/SprF</fullName>
    </recommendedName>
</protein>
<comment type="caution">
    <text evidence="1">The sequence shown here is derived from an EMBL/GenBank/DDBJ whole genome shotgun (WGS) entry which is preliminary data.</text>
</comment>
<dbReference type="EMBL" id="JACJIS010000001">
    <property type="protein sequence ID" value="MBA9073166.1"/>
    <property type="molecule type" value="Genomic_DNA"/>
</dbReference>
<proteinExistence type="predicted"/>
<dbReference type="RefSeq" id="WP_182492995.1">
    <property type="nucleotide sequence ID" value="NZ_JACJIS010000001.1"/>
</dbReference>
<keyword evidence="2" id="KW-1185">Reference proteome</keyword>
<reference evidence="1 2" key="1">
    <citation type="submission" date="2020-08" db="EMBL/GenBank/DDBJ databases">
        <title>Genomic Encyclopedia of Type Strains, Phase IV (KMG-IV): sequencing the most valuable type-strain genomes for metagenomic binning, comparative biology and taxonomic classification.</title>
        <authorList>
            <person name="Goeker M."/>
        </authorList>
    </citation>
    <scope>NUCLEOTIDE SEQUENCE [LARGE SCALE GENOMIC DNA]</scope>
    <source>
        <strain evidence="1 2">DSM 100397</strain>
    </source>
</reference>